<dbReference type="UniPathway" id="UPA00232"/>
<comment type="cofactor">
    <cofactor evidence="1">
        <name>FAD</name>
        <dbReference type="ChEBI" id="CHEBI:57692"/>
    </cofactor>
</comment>
<dbReference type="RefSeq" id="WP_055433563.1">
    <property type="nucleotide sequence ID" value="NZ_CYHA01000002.1"/>
</dbReference>
<evidence type="ECO:0000313" key="9">
    <source>
        <dbReference type="EMBL" id="CUA82285.1"/>
    </source>
</evidence>
<proteinExistence type="inferred from homology"/>
<evidence type="ECO:0000313" key="10">
    <source>
        <dbReference type="Proteomes" id="UP000243535"/>
    </source>
</evidence>
<dbReference type="Gene3D" id="3.50.50.60">
    <property type="entry name" value="FAD/NAD(P)-binding domain"/>
    <property type="match status" value="2"/>
</dbReference>
<evidence type="ECO:0000259" key="8">
    <source>
        <dbReference type="Pfam" id="PF01494"/>
    </source>
</evidence>
<gene>
    <name evidence="9" type="ORF">Ga0061063_1150</name>
</gene>
<sequence length="388" mass="40862">MKPTIDHADVAVVGGGPVGALAALGLARAGRKVVLVETRARRAPIHDARALALSWASRQRLEEEGAWPATLPATPIDVVHVSQQGACGRTVLSREDLGLPHLGLVADYAALTAALNARLEEAGVTVLWESRVTAVKSLARYAALEVESAGQRAALTCRLAVLAEGGALAETLPGIRRSVHDYRQCALLAPVTFEAPQTGTAYERFSLEGPFALLPYGDGYMLVWTRSPEEAAALSGDADMLKVAIERAMGGRLGAVTHTGPCAVFPLVLKEVNRVVSGRVVLIGNAAQTMHPVAAQGLNLGLRDASGLIETVAGSPDPGSPEALSGYAARRRLDSRAVVGFTHSLIQLFDGHDALSQWLRGTGMNLLDVVPPLRRAFASHLVFGVGQR</sequence>
<dbReference type="EMBL" id="CYHA01000002">
    <property type="protein sequence ID" value="CUA82285.1"/>
    <property type="molecule type" value="Genomic_DNA"/>
</dbReference>
<comment type="pathway">
    <text evidence="2">Cofactor biosynthesis; ubiquinone biosynthesis.</text>
</comment>
<dbReference type="SUPFAM" id="SSF51905">
    <property type="entry name" value="FAD/NAD(P)-binding domain"/>
    <property type="match status" value="1"/>
</dbReference>
<comment type="similarity">
    <text evidence="3">Belongs to the UbiH/COQ6 family.</text>
</comment>
<dbReference type="PANTHER" id="PTHR43876:SF7">
    <property type="entry name" value="UBIQUINONE BIOSYNTHESIS MONOOXYGENASE COQ6, MITOCHONDRIAL"/>
    <property type="match status" value="1"/>
</dbReference>
<dbReference type="GO" id="GO:0071949">
    <property type="term" value="F:FAD binding"/>
    <property type="evidence" value="ECO:0007669"/>
    <property type="project" value="InterPro"/>
</dbReference>
<dbReference type="Proteomes" id="UP000243535">
    <property type="component" value="Unassembled WGS sequence"/>
</dbReference>
<keyword evidence="6" id="KW-0560">Oxidoreductase</keyword>
<dbReference type="InterPro" id="IPR010971">
    <property type="entry name" value="UbiH/COQ6"/>
</dbReference>
<evidence type="ECO:0000256" key="5">
    <source>
        <dbReference type="ARBA" id="ARBA00022827"/>
    </source>
</evidence>
<feature type="domain" description="FAD-binding" evidence="8">
    <location>
        <begin position="8"/>
        <end position="341"/>
    </location>
</feature>
<dbReference type="InterPro" id="IPR002938">
    <property type="entry name" value="FAD-bd"/>
</dbReference>
<dbReference type="NCBIfam" id="TIGR01988">
    <property type="entry name" value="Ubi-OHases"/>
    <property type="match status" value="1"/>
</dbReference>
<evidence type="ECO:0000256" key="6">
    <source>
        <dbReference type="ARBA" id="ARBA00023002"/>
    </source>
</evidence>
<evidence type="ECO:0000256" key="3">
    <source>
        <dbReference type="ARBA" id="ARBA00005349"/>
    </source>
</evidence>
<evidence type="ECO:0000256" key="7">
    <source>
        <dbReference type="ARBA" id="ARBA00023033"/>
    </source>
</evidence>
<reference evidence="10" key="1">
    <citation type="submission" date="2015-08" db="EMBL/GenBank/DDBJ databases">
        <authorList>
            <person name="Varghese N."/>
        </authorList>
    </citation>
    <scope>NUCLEOTIDE SEQUENCE [LARGE SCALE GENOMIC DNA]</scope>
    <source>
        <strain evidence="10">DSM 17901</strain>
    </source>
</reference>
<dbReference type="GO" id="GO:0016705">
    <property type="term" value="F:oxidoreductase activity, acting on paired donors, with incorporation or reduction of molecular oxygen"/>
    <property type="evidence" value="ECO:0007669"/>
    <property type="project" value="InterPro"/>
</dbReference>
<dbReference type="InterPro" id="IPR051205">
    <property type="entry name" value="UbiH/COQ6_monooxygenase"/>
</dbReference>
<organism evidence="9 10">
    <name type="scientific">Gulbenkiania indica</name>
    <dbReference type="NCBI Taxonomy" id="375574"/>
    <lineage>
        <taxon>Bacteria</taxon>
        <taxon>Pseudomonadati</taxon>
        <taxon>Pseudomonadota</taxon>
        <taxon>Betaproteobacteria</taxon>
        <taxon>Neisseriales</taxon>
        <taxon>Chromobacteriaceae</taxon>
        <taxon>Gulbenkiania</taxon>
    </lineage>
</organism>
<keyword evidence="7" id="KW-0503">Monooxygenase</keyword>
<accession>A0A0K6GU30</accession>
<dbReference type="Pfam" id="PF01494">
    <property type="entry name" value="FAD_binding_3"/>
    <property type="match status" value="1"/>
</dbReference>
<dbReference type="Gene3D" id="3.30.9.10">
    <property type="entry name" value="D-Amino Acid Oxidase, subunit A, domain 2"/>
    <property type="match status" value="1"/>
</dbReference>
<evidence type="ECO:0000256" key="1">
    <source>
        <dbReference type="ARBA" id="ARBA00001974"/>
    </source>
</evidence>
<dbReference type="STRING" id="375574.GCA_001418035_00943"/>
<keyword evidence="4" id="KW-0285">Flavoprotein</keyword>
<evidence type="ECO:0000256" key="4">
    <source>
        <dbReference type="ARBA" id="ARBA00022630"/>
    </source>
</evidence>
<dbReference type="PANTHER" id="PTHR43876">
    <property type="entry name" value="UBIQUINONE BIOSYNTHESIS MONOOXYGENASE COQ6, MITOCHONDRIAL"/>
    <property type="match status" value="1"/>
</dbReference>
<dbReference type="GO" id="GO:0004497">
    <property type="term" value="F:monooxygenase activity"/>
    <property type="evidence" value="ECO:0007669"/>
    <property type="project" value="UniProtKB-KW"/>
</dbReference>
<evidence type="ECO:0000256" key="2">
    <source>
        <dbReference type="ARBA" id="ARBA00004749"/>
    </source>
</evidence>
<dbReference type="GO" id="GO:0006744">
    <property type="term" value="P:ubiquinone biosynthetic process"/>
    <property type="evidence" value="ECO:0007669"/>
    <property type="project" value="UniProtKB-UniPathway"/>
</dbReference>
<name>A0A0K6GU30_9NEIS</name>
<protein>
    <submittedName>
        <fullName evidence="9">2-octaprenyl-6-methoxyphenol hydroxylase</fullName>
    </submittedName>
</protein>
<dbReference type="AlphaFoldDB" id="A0A0K6GU30"/>
<keyword evidence="10" id="KW-1185">Reference proteome</keyword>
<dbReference type="OrthoDB" id="9769565at2"/>
<dbReference type="PRINTS" id="PR00420">
    <property type="entry name" value="RNGMNOXGNASE"/>
</dbReference>
<dbReference type="InterPro" id="IPR036188">
    <property type="entry name" value="FAD/NAD-bd_sf"/>
</dbReference>
<keyword evidence="5" id="KW-0274">FAD</keyword>